<protein>
    <submittedName>
        <fullName evidence="6">LysR family transcriptional regulator</fullName>
    </submittedName>
</protein>
<dbReference type="PATRIC" id="fig|1423724.4.peg.663"/>
<evidence type="ECO:0000256" key="2">
    <source>
        <dbReference type="ARBA" id="ARBA00023015"/>
    </source>
</evidence>
<keyword evidence="7" id="KW-1185">Reference proteome</keyword>
<dbReference type="Gene3D" id="3.40.190.290">
    <property type="match status" value="1"/>
</dbReference>
<reference evidence="6 7" key="1">
    <citation type="journal article" date="2015" name="Genome Announc.">
        <title>Expanding the biotechnology potential of lactobacilli through comparative genomics of 213 strains and associated genera.</title>
        <authorList>
            <person name="Sun Z."/>
            <person name="Harris H.M."/>
            <person name="McCann A."/>
            <person name="Guo C."/>
            <person name="Argimon S."/>
            <person name="Zhang W."/>
            <person name="Yang X."/>
            <person name="Jeffery I.B."/>
            <person name="Cooney J.C."/>
            <person name="Kagawa T.F."/>
            <person name="Liu W."/>
            <person name="Song Y."/>
            <person name="Salvetti E."/>
            <person name="Wrobel A."/>
            <person name="Rasinkangas P."/>
            <person name="Parkhill J."/>
            <person name="Rea M.C."/>
            <person name="O'Sullivan O."/>
            <person name="Ritari J."/>
            <person name="Douillard F.P."/>
            <person name="Paul Ross R."/>
            <person name="Yang R."/>
            <person name="Briner A.E."/>
            <person name="Felis G.E."/>
            <person name="de Vos W.M."/>
            <person name="Barrangou R."/>
            <person name="Klaenhammer T.R."/>
            <person name="Caufield P.W."/>
            <person name="Cui Y."/>
            <person name="Zhang H."/>
            <person name="O'Toole P.W."/>
        </authorList>
    </citation>
    <scope>NUCLEOTIDE SEQUENCE [LARGE SCALE GENOMIC DNA]</scope>
    <source>
        <strain evidence="6 7">DSM 16634</strain>
    </source>
</reference>
<dbReference type="GO" id="GO:0003700">
    <property type="term" value="F:DNA-binding transcription factor activity"/>
    <property type="evidence" value="ECO:0007669"/>
    <property type="project" value="InterPro"/>
</dbReference>
<proteinExistence type="inferred from homology"/>
<dbReference type="PANTHER" id="PTHR30419">
    <property type="entry name" value="HTH-TYPE TRANSCRIPTIONAL REGULATOR YBHD"/>
    <property type="match status" value="1"/>
</dbReference>
<dbReference type="SUPFAM" id="SSF46785">
    <property type="entry name" value="Winged helix' DNA-binding domain"/>
    <property type="match status" value="1"/>
</dbReference>
<dbReference type="PANTHER" id="PTHR30419:SF8">
    <property type="entry name" value="NITROGEN ASSIMILATION TRANSCRIPTIONAL ACTIVATOR-RELATED"/>
    <property type="match status" value="1"/>
</dbReference>
<dbReference type="SUPFAM" id="SSF53850">
    <property type="entry name" value="Periplasmic binding protein-like II"/>
    <property type="match status" value="1"/>
</dbReference>
<dbReference type="STRING" id="1423724.FC32_GL000627"/>
<gene>
    <name evidence="6" type="ORF">FC32_GL000627</name>
</gene>
<dbReference type="RefSeq" id="WP_025086501.1">
    <property type="nucleotide sequence ID" value="NZ_AZFT01000053.1"/>
</dbReference>
<dbReference type="GO" id="GO:0003677">
    <property type="term" value="F:DNA binding"/>
    <property type="evidence" value="ECO:0007669"/>
    <property type="project" value="UniProtKB-KW"/>
</dbReference>
<dbReference type="InterPro" id="IPR000847">
    <property type="entry name" value="LysR_HTH_N"/>
</dbReference>
<dbReference type="InterPro" id="IPR036388">
    <property type="entry name" value="WH-like_DNA-bd_sf"/>
</dbReference>
<dbReference type="EMBL" id="AZFT01000053">
    <property type="protein sequence ID" value="KRL83377.1"/>
    <property type="molecule type" value="Genomic_DNA"/>
</dbReference>
<keyword evidence="3" id="KW-0238">DNA-binding</keyword>
<dbReference type="OrthoDB" id="9803735at2"/>
<evidence type="ECO:0000313" key="7">
    <source>
        <dbReference type="Proteomes" id="UP000051324"/>
    </source>
</evidence>
<dbReference type="Proteomes" id="UP000051324">
    <property type="component" value="Unassembled WGS sequence"/>
</dbReference>
<dbReference type="eggNOG" id="COG0583">
    <property type="taxonomic scope" value="Bacteria"/>
</dbReference>
<comment type="caution">
    <text evidence="6">The sequence shown here is derived from an EMBL/GenBank/DDBJ whole genome shotgun (WGS) entry which is preliminary data.</text>
</comment>
<evidence type="ECO:0000256" key="4">
    <source>
        <dbReference type="ARBA" id="ARBA00023163"/>
    </source>
</evidence>
<evidence type="ECO:0000313" key="6">
    <source>
        <dbReference type="EMBL" id="KRL83377.1"/>
    </source>
</evidence>
<name>A0A0R1TPK8_9LACO</name>
<dbReference type="InterPro" id="IPR050950">
    <property type="entry name" value="HTH-type_LysR_regulators"/>
</dbReference>
<dbReference type="InterPro" id="IPR005119">
    <property type="entry name" value="LysR_subst-bd"/>
</dbReference>
<evidence type="ECO:0000256" key="3">
    <source>
        <dbReference type="ARBA" id="ARBA00023125"/>
    </source>
</evidence>
<dbReference type="Gene3D" id="1.10.10.10">
    <property type="entry name" value="Winged helix-like DNA-binding domain superfamily/Winged helix DNA-binding domain"/>
    <property type="match status" value="1"/>
</dbReference>
<feature type="domain" description="HTH lysR-type" evidence="5">
    <location>
        <begin position="1"/>
        <end position="58"/>
    </location>
</feature>
<evidence type="ECO:0000256" key="1">
    <source>
        <dbReference type="ARBA" id="ARBA00009437"/>
    </source>
</evidence>
<sequence>MNIKDFEYFHKLVKEKNFSKVAQSFSVSQPTVTLAIKRLEEEFKTTFFIRDRSHKELIVTPSGYQFDQHLTVILNELAIAKKEAARADQEKLLFGLPPIIGNYFFPKIVANLISTGLIEQLETKEAGSEALLKLLLDGSIDFCLLGSLAPLTQESLIADTFAKTPFKIIVGKQHPLAIKKAIHFSELKNERFIVHTEGFIHDKALKMLARHNHFKPDIIYRTNYVHVLKSMVESNTGIACLADLAIAPNDNFAVLDLLDEDQPEFLLSIVRRSTQYMTPTKEKLLKIIHESVYHTPL</sequence>
<dbReference type="Pfam" id="PF00126">
    <property type="entry name" value="HTH_1"/>
    <property type="match status" value="1"/>
</dbReference>
<organism evidence="6 7">
    <name type="scientific">Ligilactobacillus apodemi DSM 16634 = JCM 16172</name>
    <dbReference type="NCBI Taxonomy" id="1423724"/>
    <lineage>
        <taxon>Bacteria</taxon>
        <taxon>Bacillati</taxon>
        <taxon>Bacillota</taxon>
        <taxon>Bacilli</taxon>
        <taxon>Lactobacillales</taxon>
        <taxon>Lactobacillaceae</taxon>
        <taxon>Ligilactobacillus</taxon>
    </lineage>
</organism>
<keyword evidence="4" id="KW-0804">Transcription</keyword>
<evidence type="ECO:0000259" key="5">
    <source>
        <dbReference type="PROSITE" id="PS50931"/>
    </source>
</evidence>
<keyword evidence="2" id="KW-0805">Transcription regulation</keyword>
<dbReference type="InterPro" id="IPR036390">
    <property type="entry name" value="WH_DNA-bd_sf"/>
</dbReference>
<dbReference type="PROSITE" id="PS50931">
    <property type="entry name" value="HTH_LYSR"/>
    <property type="match status" value="1"/>
</dbReference>
<dbReference type="PRINTS" id="PR00039">
    <property type="entry name" value="HTHLYSR"/>
</dbReference>
<dbReference type="GO" id="GO:0005829">
    <property type="term" value="C:cytosol"/>
    <property type="evidence" value="ECO:0007669"/>
    <property type="project" value="TreeGrafter"/>
</dbReference>
<comment type="similarity">
    <text evidence="1">Belongs to the LysR transcriptional regulatory family.</text>
</comment>
<dbReference type="Pfam" id="PF03466">
    <property type="entry name" value="LysR_substrate"/>
    <property type="match status" value="1"/>
</dbReference>
<accession>A0A0R1TPK8</accession>
<dbReference type="AlphaFoldDB" id="A0A0R1TPK8"/>